<dbReference type="SUPFAM" id="SSF52540">
    <property type="entry name" value="P-loop containing nucleoside triphosphate hydrolases"/>
    <property type="match status" value="2"/>
</dbReference>
<dbReference type="EC" id="2.8.2.-" evidence="3"/>
<dbReference type="GO" id="GO:0008146">
    <property type="term" value="F:sulfotransferase activity"/>
    <property type="evidence" value="ECO:0007669"/>
    <property type="project" value="InterPro"/>
</dbReference>
<dbReference type="OrthoDB" id="205623at2759"/>
<proteinExistence type="inferred from homology"/>
<evidence type="ECO:0000313" key="5">
    <source>
        <dbReference type="EMBL" id="KAF5889096.1"/>
    </source>
</evidence>
<gene>
    <name evidence="5" type="ORF">DAT39_021202</name>
</gene>
<reference evidence="5" key="1">
    <citation type="submission" date="2020-07" db="EMBL/GenBank/DDBJ databases">
        <title>Clarias magur genome sequencing, assembly and annotation.</title>
        <authorList>
            <person name="Kushwaha B."/>
            <person name="Kumar R."/>
            <person name="Das P."/>
            <person name="Joshi C.G."/>
            <person name="Kumar D."/>
            <person name="Nagpure N.S."/>
            <person name="Pandey M."/>
            <person name="Agarwal S."/>
            <person name="Srivastava S."/>
            <person name="Singh M."/>
            <person name="Sahoo L."/>
            <person name="Jayasankar P."/>
            <person name="Meher P.K."/>
            <person name="Koringa P.G."/>
            <person name="Iquebal M.A."/>
            <person name="Das S.P."/>
            <person name="Bit A."/>
            <person name="Patnaik S."/>
            <person name="Patel N."/>
            <person name="Shah T.M."/>
            <person name="Hinsu A."/>
            <person name="Jena J.K."/>
        </authorList>
    </citation>
    <scope>NUCLEOTIDE SEQUENCE</scope>
    <source>
        <strain evidence="5">CIFAMagur01</strain>
        <tissue evidence="5">Testis</tissue>
    </source>
</reference>
<feature type="non-terminal residue" evidence="5">
    <location>
        <position position="1"/>
    </location>
</feature>
<sequence>MTTRPELFEHEGIFLTHCFADNWENVQKFQARPDDILIATYPKAGTTWISYILDLLYFGSTEQERQTSIPIYMRVPFLESNFHKIPTGVVLANNLPTTPRLIKTHLSFQLVPKSFWEQNCKVVYVARNAKDNVVSCFHFERTNQSQPEPGDWNDCIQNFMDGKRTNMADALPTSPCIIKTHLPVQFVPKFFWEQNCKIVAHNSKDNVVFYFHFDRMEKGQPEPGDWSSFLQRFKEGKKERKKIVACVQFDVMKANPMTNLNDDPTLDSVSQFLRK</sequence>
<evidence type="ECO:0000259" key="4">
    <source>
        <dbReference type="Pfam" id="PF00685"/>
    </source>
</evidence>
<comment type="similarity">
    <text evidence="1 3">Belongs to the sulfotransferase 1 family.</text>
</comment>
<dbReference type="InterPro" id="IPR000863">
    <property type="entry name" value="Sulfotransferase_dom"/>
</dbReference>
<evidence type="ECO:0000256" key="2">
    <source>
        <dbReference type="ARBA" id="ARBA00022679"/>
    </source>
</evidence>
<evidence type="ECO:0000256" key="3">
    <source>
        <dbReference type="RuleBase" id="RU361155"/>
    </source>
</evidence>
<feature type="domain" description="Sulfotransferase" evidence="4">
    <location>
        <begin position="33"/>
        <end position="163"/>
    </location>
</feature>
<keyword evidence="2 3" id="KW-0808">Transferase</keyword>
<feature type="domain" description="Sulfotransferase" evidence="4">
    <location>
        <begin position="173"/>
        <end position="237"/>
    </location>
</feature>
<accession>A0A8J4WQZ0</accession>
<evidence type="ECO:0000313" key="6">
    <source>
        <dbReference type="Proteomes" id="UP000727407"/>
    </source>
</evidence>
<evidence type="ECO:0000256" key="1">
    <source>
        <dbReference type="ARBA" id="ARBA00005771"/>
    </source>
</evidence>
<dbReference type="Gene3D" id="3.40.50.300">
    <property type="entry name" value="P-loop containing nucleotide triphosphate hydrolases"/>
    <property type="match status" value="2"/>
</dbReference>
<name>A0A8J4WQZ0_CLAMG</name>
<dbReference type="EMBL" id="QNUK01000865">
    <property type="protein sequence ID" value="KAF5889096.1"/>
    <property type="molecule type" value="Genomic_DNA"/>
</dbReference>
<comment type="caution">
    <text evidence="5">The sequence shown here is derived from an EMBL/GenBank/DDBJ whole genome shotgun (WGS) entry which is preliminary data.</text>
</comment>
<protein>
    <recommendedName>
        <fullName evidence="3">Sulfotransferase</fullName>
        <ecNumber evidence="3">2.8.2.-</ecNumber>
    </recommendedName>
</protein>
<dbReference type="PANTHER" id="PTHR11783">
    <property type="entry name" value="SULFOTRANSFERASE SULT"/>
    <property type="match status" value="1"/>
</dbReference>
<keyword evidence="6" id="KW-1185">Reference proteome</keyword>
<dbReference type="Proteomes" id="UP000727407">
    <property type="component" value="Unassembled WGS sequence"/>
</dbReference>
<dbReference type="AlphaFoldDB" id="A0A8J4WQZ0"/>
<organism evidence="5 6">
    <name type="scientific">Clarias magur</name>
    <name type="common">Asian catfish</name>
    <name type="synonym">Macropteronotus magur</name>
    <dbReference type="NCBI Taxonomy" id="1594786"/>
    <lineage>
        <taxon>Eukaryota</taxon>
        <taxon>Metazoa</taxon>
        <taxon>Chordata</taxon>
        <taxon>Craniata</taxon>
        <taxon>Vertebrata</taxon>
        <taxon>Euteleostomi</taxon>
        <taxon>Actinopterygii</taxon>
        <taxon>Neopterygii</taxon>
        <taxon>Teleostei</taxon>
        <taxon>Ostariophysi</taxon>
        <taxon>Siluriformes</taxon>
        <taxon>Clariidae</taxon>
        <taxon>Clarias</taxon>
    </lineage>
</organism>
<dbReference type="Pfam" id="PF00685">
    <property type="entry name" value="Sulfotransfer_1"/>
    <property type="match status" value="2"/>
</dbReference>
<dbReference type="InterPro" id="IPR027417">
    <property type="entry name" value="P-loop_NTPase"/>
</dbReference>